<evidence type="ECO:0000313" key="1">
    <source>
        <dbReference type="EMBL" id="APB34909.1"/>
    </source>
</evidence>
<dbReference type="RefSeq" id="WP_071455279.1">
    <property type="nucleotide sequence ID" value="NZ_CP017675.1"/>
</dbReference>
<proteinExistence type="predicted"/>
<sequence>MAKKRSKIISAPPASPDYPALMSTMLSIEPVFQFQRVIQGTDKSELYQCLSGYLKNSQQNALLIPNKTTASRMYALDLFTVEWFLRKTYSTTFRVPERLKKLFPKAGVFRVLRNEAEPIANLWVSLWFVLWQLYSYEKVNQHPANLFFVLLIESQITGLFGSTCVLPDGVTGGEYIAYQQGINAYLNDLDALELPID</sequence>
<keyword evidence="2" id="KW-1185">Reference proteome</keyword>
<accession>A0A1J0AG65</accession>
<gene>
    <name evidence="1" type="ORF">GlitD10_2568</name>
</gene>
<dbReference type="KEGG" id="glt:GlitD10_2568"/>
<organism evidence="1 2">
    <name type="scientific">Gloeomargarita lithophora Alchichica-D10</name>
    <dbReference type="NCBI Taxonomy" id="1188229"/>
    <lineage>
        <taxon>Bacteria</taxon>
        <taxon>Bacillati</taxon>
        <taxon>Cyanobacteriota</taxon>
        <taxon>Cyanophyceae</taxon>
        <taxon>Gloeomargaritales</taxon>
        <taxon>Gloeomargaritaceae</taxon>
        <taxon>Gloeomargarita</taxon>
    </lineage>
</organism>
<reference evidence="1 2" key="1">
    <citation type="submission" date="2016-10" db="EMBL/GenBank/DDBJ databases">
        <title>Description of Gloeomargarita lithophora gen. nov., sp. nov., a thylakoid-bearing basal-branching cyanobacterium with intracellular carbonates, and proposal for Gloeomargaritales ord. nov.</title>
        <authorList>
            <person name="Moreira D."/>
            <person name="Tavera R."/>
            <person name="Benzerara K."/>
            <person name="Skouri-Panet F."/>
            <person name="Couradeau E."/>
            <person name="Gerard E."/>
            <person name="Loussert C."/>
            <person name="Novelo E."/>
            <person name="Zivanovic Y."/>
            <person name="Lopez-Garcia P."/>
        </authorList>
    </citation>
    <scope>NUCLEOTIDE SEQUENCE [LARGE SCALE GENOMIC DNA]</scope>
    <source>
        <strain evidence="1 2">D10</strain>
    </source>
</reference>
<dbReference type="AlphaFoldDB" id="A0A1J0AG65"/>
<evidence type="ECO:0000313" key="2">
    <source>
        <dbReference type="Proteomes" id="UP000180235"/>
    </source>
</evidence>
<dbReference type="EMBL" id="CP017675">
    <property type="protein sequence ID" value="APB34909.1"/>
    <property type="molecule type" value="Genomic_DNA"/>
</dbReference>
<protein>
    <submittedName>
        <fullName evidence="1">Uncharacterized protein</fullName>
    </submittedName>
</protein>
<name>A0A1J0AG65_9CYAN</name>
<dbReference type="Proteomes" id="UP000180235">
    <property type="component" value="Chromosome"/>
</dbReference>